<keyword evidence="5" id="KW-0915">Sodium</keyword>
<dbReference type="PANTHER" id="PTHR10110">
    <property type="entry name" value="SODIUM/HYDROGEN EXCHANGER"/>
    <property type="match status" value="1"/>
</dbReference>
<reference evidence="12" key="1">
    <citation type="submission" date="2025-08" db="UniProtKB">
        <authorList>
            <consortium name="Ensembl"/>
        </authorList>
    </citation>
    <scope>IDENTIFICATION</scope>
</reference>
<dbReference type="GO" id="GO:0015385">
    <property type="term" value="F:sodium:proton antiporter activity"/>
    <property type="evidence" value="ECO:0007669"/>
    <property type="project" value="InterPro"/>
</dbReference>
<evidence type="ECO:0000256" key="6">
    <source>
        <dbReference type="ARBA" id="ARBA00023065"/>
    </source>
</evidence>
<feature type="transmembrane region" description="Helical" evidence="10">
    <location>
        <begin position="298"/>
        <end position="317"/>
    </location>
</feature>
<dbReference type="GO" id="GO:0005886">
    <property type="term" value="C:plasma membrane"/>
    <property type="evidence" value="ECO:0007669"/>
    <property type="project" value="TreeGrafter"/>
</dbReference>
<dbReference type="InterPro" id="IPR006153">
    <property type="entry name" value="Cation/H_exchanger_TM"/>
</dbReference>
<feature type="transmembrane region" description="Helical" evidence="10">
    <location>
        <begin position="209"/>
        <end position="229"/>
    </location>
</feature>
<dbReference type="GO" id="GO:0051453">
    <property type="term" value="P:regulation of intracellular pH"/>
    <property type="evidence" value="ECO:0007669"/>
    <property type="project" value="TreeGrafter"/>
</dbReference>
<dbReference type="GO" id="GO:0098719">
    <property type="term" value="P:sodium ion import across plasma membrane"/>
    <property type="evidence" value="ECO:0007669"/>
    <property type="project" value="TreeGrafter"/>
</dbReference>
<feature type="transmembrane region" description="Helical" evidence="10">
    <location>
        <begin position="169"/>
        <end position="189"/>
    </location>
</feature>
<feature type="domain" description="Cation/H+ exchanger transmembrane" evidence="11">
    <location>
        <begin position="171"/>
        <end position="459"/>
    </location>
</feature>
<feature type="region of interest" description="Disordered" evidence="9">
    <location>
        <begin position="542"/>
        <end position="571"/>
    </location>
</feature>
<evidence type="ECO:0000256" key="7">
    <source>
        <dbReference type="ARBA" id="ARBA00023136"/>
    </source>
</evidence>
<evidence type="ECO:0000259" key="11">
    <source>
        <dbReference type="Pfam" id="PF00999"/>
    </source>
</evidence>
<protein>
    <submittedName>
        <fullName evidence="12">Sodium/hydrogen exchanger 9-like</fullName>
    </submittedName>
</protein>
<sequence length="571" mass="62761">MHNTKRRTLFRISTKLPLIIHSRCSTALAADADVAAAESHLNLIPKSLTWALKMSSTVGHRQDTAAVLVLAAVSLALLTILSVWKLKQFKYRLINETGGAMFYGKYQSHSVNGVLLLPMEPCQSPTQQLCLLQEIFDLKVLFNLFLPLIIFHGAYTLNQVRLHYQRTVLAGASFSLTDCLLFGAIMSATDPVSVLGLLSDLHVDPDLHTLLFGESVLNDAVAIVLSHAINTYSQMGAGRTFNPPAFLHSVGYFLGVLAGSLLLGFIFTVITALISFHFHPKSPLVETSVLFLLSWSSFLSAEASGLSGIVAVLFCGLSQARYTIHNLSSEGRARTKQLFEVFNFLGEIFIFSFMGYVLLMFPYHVFKALFISGAFLSIFISRACNIYPLSFLLNLGRTNKIPATFQHFMMFAGLRGAVALSLAVRDTSTEVGRTILTTSLLLVCFTIWVLGTAADPMLRCLDIRFVLTPHLSSRLSICQSPSPRGQRYLKPLLTHCGPPLTDSLPQWCGALARLFGSPRVQEVRLLLYDSIFHLEKTEKELVGRDSGSEHQEDLVEGDLGLGTAPALTSEA</sequence>
<accession>A0A3B4Z374</accession>
<comment type="subcellular location">
    <subcellularLocation>
        <location evidence="1">Membrane</location>
        <topology evidence="1">Multi-pass membrane protein</topology>
    </subcellularLocation>
</comment>
<evidence type="ECO:0000256" key="1">
    <source>
        <dbReference type="ARBA" id="ARBA00004141"/>
    </source>
</evidence>
<dbReference type="PANTHER" id="PTHR10110:SF61">
    <property type="entry name" value="SODIUM_HYDROGEN EXCHANGER 9"/>
    <property type="match status" value="1"/>
</dbReference>
<dbReference type="Ensembl" id="ENSSLDT00000030371.1">
    <property type="protein sequence ID" value="ENSSLDP00000029514.1"/>
    <property type="gene ID" value="ENSSLDG00000022560.1"/>
</dbReference>
<feature type="compositionally biased region" description="Basic and acidic residues" evidence="9">
    <location>
        <begin position="542"/>
        <end position="553"/>
    </location>
</feature>
<evidence type="ECO:0000256" key="9">
    <source>
        <dbReference type="SAM" id="MobiDB-lite"/>
    </source>
</evidence>
<dbReference type="AlphaFoldDB" id="A0A3B4Z374"/>
<dbReference type="GO" id="GO:0055037">
    <property type="term" value="C:recycling endosome"/>
    <property type="evidence" value="ECO:0007669"/>
    <property type="project" value="TreeGrafter"/>
</dbReference>
<reference evidence="12" key="2">
    <citation type="submission" date="2025-09" db="UniProtKB">
        <authorList>
            <consortium name="Ensembl"/>
        </authorList>
    </citation>
    <scope>IDENTIFICATION</scope>
</reference>
<keyword evidence="8" id="KW-0739">Sodium transport</keyword>
<keyword evidence="2" id="KW-0813">Transport</keyword>
<evidence type="ECO:0000256" key="10">
    <source>
        <dbReference type="SAM" id="Phobius"/>
    </source>
</evidence>
<evidence type="ECO:0000256" key="5">
    <source>
        <dbReference type="ARBA" id="ARBA00023053"/>
    </source>
</evidence>
<dbReference type="STRING" id="1841481.ENSSLDP00000029514"/>
<keyword evidence="7 10" id="KW-0472">Membrane</keyword>
<evidence type="ECO:0000256" key="8">
    <source>
        <dbReference type="ARBA" id="ARBA00023201"/>
    </source>
</evidence>
<organism evidence="12 13">
    <name type="scientific">Seriola lalandi dorsalis</name>
    <dbReference type="NCBI Taxonomy" id="1841481"/>
    <lineage>
        <taxon>Eukaryota</taxon>
        <taxon>Metazoa</taxon>
        <taxon>Chordata</taxon>
        <taxon>Craniata</taxon>
        <taxon>Vertebrata</taxon>
        <taxon>Euteleostomi</taxon>
        <taxon>Actinopterygii</taxon>
        <taxon>Neopterygii</taxon>
        <taxon>Teleostei</taxon>
        <taxon>Neoteleostei</taxon>
        <taxon>Acanthomorphata</taxon>
        <taxon>Carangaria</taxon>
        <taxon>Carangiformes</taxon>
        <taxon>Carangidae</taxon>
        <taxon>Seriola</taxon>
    </lineage>
</organism>
<proteinExistence type="predicted"/>
<name>A0A3B4Z374_SERLL</name>
<feature type="transmembrane region" description="Helical" evidence="10">
    <location>
        <begin position="338"/>
        <end position="363"/>
    </location>
</feature>
<dbReference type="Pfam" id="PF00999">
    <property type="entry name" value="Na_H_Exchanger"/>
    <property type="match status" value="1"/>
</dbReference>
<keyword evidence="3 10" id="KW-0812">Transmembrane</keyword>
<dbReference type="Gene3D" id="6.10.140.1330">
    <property type="match status" value="1"/>
</dbReference>
<keyword evidence="4 10" id="KW-1133">Transmembrane helix</keyword>
<feature type="transmembrane region" description="Helical" evidence="10">
    <location>
        <begin position="64"/>
        <end position="84"/>
    </location>
</feature>
<dbReference type="GO" id="GO:0015386">
    <property type="term" value="F:potassium:proton antiporter activity"/>
    <property type="evidence" value="ECO:0007669"/>
    <property type="project" value="TreeGrafter"/>
</dbReference>
<feature type="transmembrane region" description="Helical" evidence="10">
    <location>
        <begin position="250"/>
        <end position="278"/>
    </location>
</feature>
<evidence type="ECO:0000313" key="13">
    <source>
        <dbReference type="Proteomes" id="UP000261360"/>
    </source>
</evidence>
<dbReference type="Proteomes" id="UP000261360">
    <property type="component" value="Unplaced"/>
</dbReference>
<feature type="transmembrane region" description="Helical" evidence="10">
    <location>
        <begin position="435"/>
        <end position="454"/>
    </location>
</feature>
<keyword evidence="6" id="KW-0406">Ion transport</keyword>
<evidence type="ECO:0000256" key="3">
    <source>
        <dbReference type="ARBA" id="ARBA00022692"/>
    </source>
</evidence>
<evidence type="ECO:0000313" key="12">
    <source>
        <dbReference type="Ensembl" id="ENSSLDP00000029514.1"/>
    </source>
</evidence>
<keyword evidence="13" id="KW-1185">Reference proteome</keyword>
<feature type="transmembrane region" description="Helical" evidence="10">
    <location>
        <begin position="369"/>
        <end position="393"/>
    </location>
</feature>
<evidence type="ECO:0000256" key="4">
    <source>
        <dbReference type="ARBA" id="ARBA00022989"/>
    </source>
</evidence>
<evidence type="ECO:0000256" key="2">
    <source>
        <dbReference type="ARBA" id="ARBA00022448"/>
    </source>
</evidence>
<dbReference type="GeneTree" id="ENSGT00940000160094"/>
<feature type="transmembrane region" description="Helical" evidence="10">
    <location>
        <begin position="140"/>
        <end position="157"/>
    </location>
</feature>
<dbReference type="InterPro" id="IPR018422">
    <property type="entry name" value="Cation/H_exchanger_CPA1"/>
</dbReference>